<sequence length="71" mass="8149">MRRTAESSLTNVRHRPPPVTSRSSIDLRLSPIVNDHRRFLNDFGERPPAIPVIFRSFAPTSAGRYVVDDFR</sequence>
<evidence type="ECO:0000256" key="1">
    <source>
        <dbReference type="SAM" id="MobiDB-lite"/>
    </source>
</evidence>
<name>A0A432JGZ0_9GAMM</name>
<organism evidence="2">
    <name type="scientific">Billgrantia gudaonensis</name>
    <dbReference type="NCBI Taxonomy" id="376427"/>
    <lineage>
        <taxon>Bacteria</taxon>
        <taxon>Pseudomonadati</taxon>
        <taxon>Pseudomonadota</taxon>
        <taxon>Gammaproteobacteria</taxon>
        <taxon>Oceanospirillales</taxon>
        <taxon>Halomonadaceae</taxon>
        <taxon>Billgrantia</taxon>
    </lineage>
</organism>
<dbReference type="EMBL" id="RXHI01000021">
    <property type="protein sequence ID" value="RUA22214.1"/>
    <property type="molecule type" value="Genomic_DNA"/>
</dbReference>
<gene>
    <name evidence="2" type="ORF">DSL92_06875</name>
</gene>
<protein>
    <submittedName>
        <fullName evidence="2">Uncharacterized protein</fullName>
    </submittedName>
</protein>
<comment type="caution">
    <text evidence="2">The sequence shown here is derived from an EMBL/GenBank/DDBJ whole genome shotgun (WGS) entry which is preliminary data.</text>
</comment>
<feature type="region of interest" description="Disordered" evidence="1">
    <location>
        <begin position="1"/>
        <end position="23"/>
    </location>
</feature>
<accession>A0A432JGZ0</accession>
<dbReference type="AlphaFoldDB" id="A0A432JGZ0"/>
<reference evidence="2" key="1">
    <citation type="submission" date="2018-12" db="EMBL/GenBank/DDBJ databases">
        <authorList>
            <person name="Jadhav K."/>
            <person name="Kushwaha B."/>
            <person name="Jadhav I."/>
        </authorList>
    </citation>
    <scope>NUCLEOTIDE SEQUENCE [LARGE SCALE GENOMIC DNA]</scope>
    <source>
        <strain evidence="2">SBS 10</strain>
    </source>
</reference>
<evidence type="ECO:0000313" key="2">
    <source>
        <dbReference type="EMBL" id="RUA22214.1"/>
    </source>
</evidence>
<proteinExistence type="predicted"/>
<feature type="compositionally biased region" description="Polar residues" evidence="1">
    <location>
        <begin position="1"/>
        <end position="11"/>
    </location>
</feature>